<dbReference type="CDD" id="cd06849">
    <property type="entry name" value="lipoyl_domain"/>
    <property type="match status" value="1"/>
</dbReference>
<protein>
    <recommendedName>
        <fullName evidence="9">Dihydrolipoamide acetyltransferase component of pyruvate dehydrogenase complex</fullName>
    </recommendedName>
</protein>
<dbReference type="EMBL" id="QKRW01000052">
    <property type="protein sequence ID" value="RAL59505.1"/>
    <property type="molecule type" value="Genomic_DNA"/>
</dbReference>
<dbReference type="AlphaFoldDB" id="A0A395IGN4"/>
<dbReference type="OrthoDB" id="202158at2759"/>
<dbReference type="GO" id="GO:0045254">
    <property type="term" value="C:pyruvate dehydrogenase complex"/>
    <property type="evidence" value="ECO:0007669"/>
    <property type="project" value="InterPro"/>
</dbReference>
<keyword evidence="2" id="KW-0450">Lipoyl</keyword>
<feature type="compositionally biased region" description="Polar residues" evidence="4">
    <location>
        <begin position="146"/>
        <end position="162"/>
    </location>
</feature>
<dbReference type="GO" id="GO:0006086">
    <property type="term" value="P:pyruvate decarboxylation to acetyl-CoA"/>
    <property type="evidence" value="ECO:0007669"/>
    <property type="project" value="InterPro"/>
</dbReference>
<sequence>MASFAIACRVSARLTARGLRQDASSRGLRTSAACLAAQNFTMPALSPTMTEGNIAKWNVKEGDSFAAGDVLLEIETDKASMDVEAQDDGIMAKITMGDGSKGIKVGTRIGVLAESGDDLSSLEITAEENAAPPSPKEENSKVDPAKSSQSQAEAPPTSNHSAETAAPAKKSSGKAKKQTYPLLPSVEHLIHERGLDASDIDKMIPSGPNNRLLKGDVLAYLGSISSSYPAELSQKIAKLSHLDLSNIKIAPPKVSKPAKKDTPAPKPITLHRVAHTISMKAAVEVQQRIQSTLGVYIPLSTFIERAADIANDDLPRPKKYKPTSDELFDSVLGLDKVSLVNGVRGNFLPESNASLLQKSQASQLSKQKNNIDIYDLLAGVTRTAPVKCSIPKPEPVTEDDFSVNVPETDLEAASIFMQRFKLVLEKEPGRLIL</sequence>
<dbReference type="InterPro" id="IPR003016">
    <property type="entry name" value="2-oxoA_DH_lipoyl-BS"/>
</dbReference>
<evidence type="ECO:0000313" key="8">
    <source>
        <dbReference type="Proteomes" id="UP000249056"/>
    </source>
</evidence>
<dbReference type="PROSITE" id="PS51826">
    <property type="entry name" value="PSBD"/>
    <property type="match status" value="1"/>
</dbReference>
<dbReference type="InterPro" id="IPR036625">
    <property type="entry name" value="E3-bd_dom_sf"/>
</dbReference>
<evidence type="ECO:0000259" key="6">
    <source>
        <dbReference type="PROSITE" id="PS51826"/>
    </source>
</evidence>
<keyword evidence="3" id="KW-0809">Transit peptide</keyword>
<dbReference type="Pfam" id="PF02817">
    <property type="entry name" value="E3_binding"/>
    <property type="match status" value="1"/>
</dbReference>
<organism evidence="7 8">
    <name type="scientific">Monilinia fructigena</name>
    <dbReference type="NCBI Taxonomy" id="38457"/>
    <lineage>
        <taxon>Eukaryota</taxon>
        <taxon>Fungi</taxon>
        <taxon>Dikarya</taxon>
        <taxon>Ascomycota</taxon>
        <taxon>Pezizomycotina</taxon>
        <taxon>Leotiomycetes</taxon>
        <taxon>Helotiales</taxon>
        <taxon>Sclerotiniaceae</taxon>
        <taxon>Monilinia</taxon>
    </lineage>
</organism>
<reference evidence="7 8" key="1">
    <citation type="submission" date="2018-06" db="EMBL/GenBank/DDBJ databases">
        <title>Genome Sequence of the Brown Rot Fungal Pathogen Monilinia fructigena.</title>
        <authorList>
            <person name="Landi L."/>
            <person name="De Miccolis Angelini R.M."/>
            <person name="Pollastro S."/>
            <person name="Abate D."/>
            <person name="Faretra F."/>
            <person name="Romanazzi G."/>
        </authorList>
    </citation>
    <scope>NUCLEOTIDE SEQUENCE [LARGE SCALE GENOMIC DNA]</scope>
    <source>
        <strain evidence="7 8">Mfrg269</strain>
    </source>
</reference>
<evidence type="ECO:0000256" key="4">
    <source>
        <dbReference type="SAM" id="MobiDB-lite"/>
    </source>
</evidence>
<dbReference type="InterPro" id="IPR000089">
    <property type="entry name" value="Biotin_lipoyl"/>
</dbReference>
<evidence type="ECO:0000259" key="5">
    <source>
        <dbReference type="PROSITE" id="PS50968"/>
    </source>
</evidence>
<dbReference type="Gene3D" id="2.40.50.100">
    <property type="match status" value="1"/>
</dbReference>
<dbReference type="InterPro" id="IPR011053">
    <property type="entry name" value="Single_hybrid_motif"/>
</dbReference>
<evidence type="ECO:0008006" key="9">
    <source>
        <dbReference type="Google" id="ProtNLM"/>
    </source>
</evidence>
<dbReference type="Pfam" id="PF00364">
    <property type="entry name" value="Biotin_lipoyl"/>
    <property type="match status" value="1"/>
</dbReference>
<keyword evidence="8" id="KW-1185">Reference proteome</keyword>
<dbReference type="PROSITE" id="PS00189">
    <property type="entry name" value="LIPOYL"/>
    <property type="match status" value="1"/>
</dbReference>
<dbReference type="PROSITE" id="PS50968">
    <property type="entry name" value="BIOTINYL_LIPOYL"/>
    <property type="match status" value="1"/>
</dbReference>
<dbReference type="PANTHER" id="PTHR23151:SF82">
    <property type="entry name" value="PYRUVATE DEHYDROGENASE COMPLEX PROTEIN X COMPONENT, MITOCHONDRIAL"/>
    <property type="match status" value="1"/>
</dbReference>
<dbReference type="GO" id="GO:0004742">
    <property type="term" value="F:dihydrolipoyllysine-residue acetyltransferase activity"/>
    <property type="evidence" value="ECO:0007669"/>
    <property type="project" value="TreeGrafter"/>
</dbReference>
<evidence type="ECO:0000256" key="3">
    <source>
        <dbReference type="ARBA" id="ARBA00022946"/>
    </source>
</evidence>
<name>A0A395IGN4_9HELO</name>
<accession>A0A395IGN4</accession>
<dbReference type="FunFam" id="2.40.50.100:FF:000010">
    <property type="entry name" value="Acetyltransferase component of pyruvate dehydrogenase complex"/>
    <property type="match status" value="1"/>
</dbReference>
<dbReference type="SUPFAM" id="SSF51230">
    <property type="entry name" value="Single hybrid motif"/>
    <property type="match status" value="1"/>
</dbReference>
<dbReference type="InterPro" id="IPR004167">
    <property type="entry name" value="PSBD"/>
</dbReference>
<dbReference type="InterPro" id="IPR045257">
    <property type="entry name" value="E2/Pdx1"/>
</dbReference>
<proteinExistence type="inferred from homology"/>
<comment type="caution">
    <text evidence="7">The sequence shown here is derived from an EMBL/GenBank/DDBJ whole genome shotgun (WGS) entry which is preliminary data.</text>
</comment>
<dbReference type="PANTHER" id="PTHR23151">
    <property type="entry name" value="DIHYDROLIPOAMIDE ACETYL/SUCCINYL-TRANSFERASE-RELATED"/>
    <property type="match status" value="1"/>
</dbReference>
<evidence type="ECO:0000313" key="7">
    <source>
        <dbReference type="EMBL" id="RAL59505.1"/>
    </source>
</evidence>
<gene>
    <name evidence="7" type="ORF">DID88_006618</name>
</gene>
<dbReference type="SUPFAM" id="SSF47005">
    <property type="entry name" value="Peripheral subunit-binding domain of 2-oxo acid dehydrogenase complex"/>
    <property type="match status" value="1"/>
</dbReference>
<evidence type="ECO:0000256" key="1">
    <source>
        <dbReference type="ARBA" id="ARBA00007317"/>
    </source>
</evidence>
<feature type="region of interest" description="Disordered" evidence="4">
    <location>
        <begin position="127"/>
        <end position="180"/>
    </location>
</feature>
<evidence type="ECO:0000256" key="2">
    <source>
        <dbReference type="ARBA" id="ARBA00022823"/>
    </source>
</evidence>
<dbReference type="Proteomes" id="UP000249056">
    <property type="component" value="Unassembled WGS sequence"/>
</dbReference>
<feature type="domain" description="Lipoyl-binding" evidence="5">
    <location>
        <begin position="37"/>
        <end position="113"/>
    </location>
</feature>
<feature type="compositionally biased region" description="Basic and acidic residues" evidence="4">
    <location>
        <begin position="135"/>
        <end position="144"/>
    </location>
</feature>
<comment type="similarity">
    <text evidence="1">Belongs to the 2-oxoacid dehydrogenase family.</text>
</comment>
<dbReference type="Gene3D" id="4.10.320.10">
    <property type="entry name" value="E3-binding domain"/>
    <property type="match status" value="1"/>
</dbReference>
<feature type="domain" description="Peripheral subunit-binding (PSBD)" evidence="6">
    <location>
        <begin position="181"/>
        <end position="221"/>
    </location>
</feature>